<feature type="domain" description="WYL" evidence="1">
    <location>
        <begin position="66"/>
        <end position="116"/>
    </location>
</feature>
<gene>
    <name evidence="2" type="ORF">CLN94_11830</name>
</gene>
<dbReference type="InterPro" id="IPR026881">
    <property type="entry name" value="WYL_dom"/>
</dbReference>
<accession>A0A2A4CNE9</accession>
<dbReference type="PROSITE" id="PS52050">
    <property type="entry name" value="WYL"/>
    <property type="match status" value="1"/>
</dbReference>
<dbReference type="Pfam" id="PF13280">
    <property type="entry name" value="WYL"/>
    <property type="match status" value="1"/>
</dbReference>
<protein>
    <recommendedName>
        <fullName evidence="1">WYL domain-containing protein</fullName>
    </recommendedName>
</protein>
<dbReference type="Proteomes" id="UP000243507">
    <property type="component" value="Unassembled WGS sequence"/>
</dbReference>
<evidence type="ECO:0000313" key="3">
    <source>
        <dbReference type="Proteomes" id="UP000243507"/>
    </source>
</evidence>
<organism evidence="2 3">
    <name type="scientific">Pseudothioclava arenosa</name>
    <dbReference type="NCBI Taxonomy" id="1795308"/>
    <lineage>
        <taxon>Bacteria</taxon>
        <taxon>Pseudomonadati</taxon>
        <taxon>Pseudomonadota</taxon>
        <taxon>Alphaproteobacteria</taxon>
        <taxon>Rhodobacterales</taxon>
        <taxon>Paracoccaceae</taxon>
        <taxon>Pseudothioclava</taxon>
    </lineage>
</organism>
<dbReference type="CDD" id="cd07177">
    <property type="entry name" value="terB_like"/>
    <property type="match status" value="1"/>
</dbReference>
<dbReference type="EMBL" id="NTJD01000009">
    <property type="protein sequence ID" value="PCD75840.1"/>
    <property type="molecule type" value="Genomic_DNA"/>
</dbReference>
<evidence type="ECO:0000313" key="2">
    <source>
        <dbReference type="EMBL" id="PCD75840.1"/>
    </source>
</evidence>
<name>A0A2A4CNE9_9RHOB</name>
<dbReference type="InterPro" id="IPR029024">
    <property type="entry name" value="TerB-like"/>
</dbReference>
<sequence length="289" mass="33125">MIRRFFMSILDYFFRTVPQLEDPAPSFKRPAKVVVPPGSVLDPEPDDAGAPVEICRRYYIEPFFLMIDYTDAQGNPSCRRVTMRVIEERHGLYYLQAFCHERQAMRSFRVDRISDIISQDGEVEPAAPWFDEILASAEVEEFDDSARKPARRAPRQPYTILRQHVAQALTLPVAAARSDDFLHPAEIEQILLYCEDEACDLRDQGQLDGLDAGIFDKIERTVRRLRPTRDDVAEAFEAVSGWEQARVERLAKSLARTVRADGRVDALERDLMAELREVGARQFGFGWNS</sequence>
<evidence type="ECO:0000259" key="1">
    <source>
        <dbReference type="Pfam" id="PF13280"/>
    </source>
</evidence>
<dbReference type="AlphaFoldDB" id="A0A2A4CNE9"/>
<proteinExistence type="predicted"/>
<dbReference type="SUPFAM" id="SSF158682">
    <property type="entry name" value="TerB-like"/>
    <property type="match status" value="1"/>
</dbReference>
<keyword evidence="3" id="KW-1185">Reference proteome</keyword>
<reference evidence="2 3" key="1">
    <citation type="submission" date="2017-09" db="EMBL/GenBank/DDBJ databases">
        <title>A multilocus sequence analysis scheme for characterization of bacteria in the genus Thioclava.</title>
        <authorList>
            <person name="Liu Y."/>
            <person name="Shao Z."/>
        </authorList>
    </citation>
    <scope>NUCLEOTIDE SEQUENCE [LARGE SCALE GENOMIC DNA]</scope>
    <source>
        <strain evidence="2 3">CAU 1312</strain>
    </source>
</reference>
<comment type="caution">
    <text evidence="2">The sequence shown here is derived from an EMBL/GenBank/DDBJ whole genome shotgun (WGS) entry which is preliminary data.</text>
</comment>